<dbReference type="Pfam" id="PF00185">
    <property type="entry name" value="OTCace"/>
    <property type="match status" value="1"/>
</dbReference>
<name>A0A2A6DXS9_9BACL</name>
<comment type="caution">
    <text evidence="11">The sequence shown here is derived from an EMBL/GenBank/DDBJ whole genome shotgun (WGS) entry which is preliminary data.</text>
</comment>
<dbReference type="HAMAP" id="MF_01109">
    <property type="entry name" value="OTCase"/>
    <property type="match status" value="1"/>
</dbReference>
<evidence type="ECO:0000313" key="12">
    <source>
        <dbReference type="Proteomes" id="UP000243688"/>
    </source>
</evidence>
<evidence type="ECO:0000259" key="10">
    <source>
        <dbReference type="Pfam" id="PF02729"/>
    </source>
</evidence>
<proteinExistence type="inferred from homology"/>
<evidence type="ECO:0000256" key="7">
    <source>
        <dbReference type="ARBA" id="ARBA00048772"/>
    </source>
</evidence>
<feature type="binding site" evidence="8">
    <location>
        <begin position="246"/>
        <end position="247"/>
    </location>
    <ligand>
        <name>L-ornithine</name>
        <dbReference type="ChEBI" id="CHEBI:46911"/>
    </ligand>
</feature>
<gene>
    <name evidence="11" type="ORF">BLM47_11730</name>
</gene>
<dbReference type="GO" id="GO:0016597">
    <property type="term" value="F:amino acid binding"/>
    <property type="evidence" value="ECO:0007669"/>
    <property type="project" value="InterPro"/>
</dbReference>
<dbReference type="InterPro" id="IPR006132">
    <property type="entry name" value="Asp/Orn_carbamoyltranf_P-bd"/>
</dbReference>
<feature type="binding site" evidence="8">
    <location>
        <position position="96"/>
    </location>
    <ligand>
        <name>carbamoyl phosphate</name>
        <dbReference type="ChEBI" id="CHEBI:58228"/>
    </ligand>
</feature>
<feature type="binding site" evidence="8">
    <location>
        <begin position="147"/>
        <end position="150"/>
    </location>
    <ligand>
        <name>carbamoyl phosphate</name>
        <dbReference type="ChEBI" id="CHEBI:58228"/>
    </ligand>
</feature>
<dbReference type="PROSITE" id="PS00097">
    <property type="entry name" value="CARBAMOYLTRANSFERASE"/>
    <property type="match status" value="1"/>
</dbReference>
<dbReference type="Proteomes" id="UP000243688">
    <property type="component" value="Unassembled WGS sequence"/>
</dbReference>
<evidence type="ECO:0000256" key="1">
    <source>
        <dbReference type="ARBA" id="ARBA00003822"/>
    </source>
</evidence>
<accession>A0A2A6DXS9</accession>
<feature type="binding site" evidence="8">
    <location>
        <begin position="282"/>
        <end position="283"/>
    </location>
    <ligand>
        <name>carbamoyl phosphate</name>
        <dbReference type="ChEBI" id="CHEBI:58228"/>
    </ligand>
</feature>
<comment type="similarity">
    <text evidence="3 8">Belongs to the aspartate/ornithine carbamoyltransferase superfamily. OTCase family.</text>
</comment>
<feature type="binding site" evidence="8">
    <location>
        <position position="120"/>
    </location>
    <ligand>
        <name>carbamoyl phosphate</name>
        <dbReference type="ChEBI" id="CHEBI:58228"/>
    </ligand>
</feature>
<dbReference type="PANTHER" id="PTHR45753:SF3">
    <property type="entry name" value="ORNITHINE TRANSCARBAMYLASE, MITOCHONDRIAL"/>
    <property type="match status" value="1"/>
</dbReference>
<dbReference type="InterPro" id="IPR036901">
    <property type="entry name" value="Asp/Orn_carbamoylTrfase_sf"/>
</dbReference>
<dbReference type="EC" id="2.1.3.3" evidence="4 8"/>
<dbReference type="PRINTS" id="PR00100">
    <property type="entry name" value="AOTCASE"/>
</dbReference>
<evidence type="ECO:0000256" key="4">
    <source>
        <dbReference type="ARBA" id="ARBA00013007"/>
    </source>
</evidence>
<dbReference type="InterPro" id="IPR024904">
    <property type="entry name" value="OTCase_ArgI"/>
</dbReference>
<reference evidence="11 12" key="1">
    <citation type="submission" date="2016-12" db="EMBL/GenBank/DDBJ databases">
        <title>Candidatus Reconcilibacillus cellulovorans genome.</title>
        <authorList>
            <person name="Kolinko S."/>
            <person name="Wu Y.-W."/>
            <person name="Tachea F."/>
            <person name="Denzel E."/>
            <person name="Hiras J."/>
            <person name="Baecker N."/>
            <person name="Chan L.J."/>
            <person name="Eichorst S.A."/>
            <person name="Frey D."/>
            <person name="Adams P.D."/>
            <person name="Pray T."/>
            <person name="Tanjore D."/>
            <person name="Petzold C.J."/>
            <person name="Gladden J.M."/>
            <person name="Simmons B.A."/>
            <person name="Singer S.W."/>
        </authorList>
    </citation>
    <scope>NUCLEOTIDE SEQUENCE [LARGE SCALE GENOMIC DNA]</scope>
    <source>
        <strain evidence="11">JTherm</strain>
    </source>
</reference>
<evidence type="ECO:0000256" key="3">
    <source>
        <dbReference type="ARBA" id="ARBA00007805"/>
    </source>
</evidence>
<feature type="domain" description="Aspartate/ornithine carbamoyltransferase Asp/Orn-binding" evidence="9">
    <location>
        <begin position="166"/>
        <end position="320"/>
    </location>
</feature>
<dbReference type="SUPFAM" id="SSF53671">
    <property type="entry name" value="Aspartate/ornithine carbamoyltransferase"/>
    <property type="match status" value="1"/>
</dbReference>
<dbReference type="InterPro" id="IPR002292">
    <property type="entry name" value="Orn/put_carbamltrans"/>
</dbReference>
<feature type="binding site" evidence="8">
    <location>
        <position position="310"/>
    </location>
    <ligand>
        <name>carbamoyl phosphate</name>
        <dbReference type="ChEBI" id="CHEBI:58228"/>
    </ligand>
</feature>
<dbReference type="NCBIfam" id="NF001986">
    <property type="entry name" value="PRK00779.1"/>
    <property type="match status" value="1"/>
</dbReference>
<sequence length="323" mass="36796">MAEERLREDDERIAAELKGRDFLTLADYRPEELRYLLRLAVELKRKQKAGETFQPLKGKTLGLIFEKSSTRTRVSFEVGMYQLGGYALFLSRNDIQMGRGETVWDTAQTMSRYLDGLMIRTYAHRNVIELARGATVPVINGLSDFCHPCQEMADYLTIWEIKGRFEGVKLAYVGDGNNVAHSLMIGAAKFGLHFALACPEGYEPDRSFTELAREVAEQTGARIEIVRDPREAVSGADFVYTDVWTSMGQEEEAEQRRKVFRPYQVNEQLVRYAKPDFRFMHCLPAHRGEEVTDDVIDGDHSIVFDQAENRLHAQKAILTALMG</sequence>
<evidence type="ECO:0000256" key="6">
    <source>
        <dbReference type="ARBA" id="ARBA00022679"/>
    </source>
</evidence>
<keyword evidence="8" id="KW-0963">Cytoplasm</keyword>
<comment type="function">
    <text evidence="1">Reversibly catalyzes the transfer of the carbamoyl group from carbamoyl phosphate (CP) to the N(epsilon) atom of ornithine (ORN) to produce L-citrulline.</text>
</comment>
<dbReference type="PRINTS" id="PR00102">
    <property type="entry name" value="OTCASE"/>
</dbReference>
<evidence type="ECO:0000256" key="5">
    <source>
        <dbReference type="ARBA" id="ARBA00016634"/>
    </source>
</evidence>
<feature type="binding site" evidence="8">
    <location>
        <position position="178"/>
    </location>
    <ligand>
        <name>L-ornithine</name>
        <dbReference type="ChEBI" id="CHEBI:46911"/>
    </ligand>
</feature>
<dbReference type="GO" id="GO:0005737">
    <property type="term" value="C:cytoplasm"/>
    <property type="evidence" value="ECO:0007669"/>
    <property type="project" value="UniProtKB-SubCell"/>
</dbReference>
<feature type="binding site" evidence="8">
    <location>
        <begin position="69"/>
        <end position="72"/>
    </location>
    <ligand>
        <name>carbamoyl phosphate</name>
        <dbReference type="ChEBI" id="CHEBI:58228"/>
    </ligand>
</feature>
<dbReference type="FunFam" id="3.40.50.1370:FF:000008">
    <property type="entry name" value="Ornithine carbamoyltransferase"/>
    <property type="match status" value="1"/>
</dbReference>
<dbReference type="InterPro" id="IPR006131">
    <property type="entry name" value="Asp_carbamoyltransf_Asp/Orn-bd"/>
</dbReference>
<dbReference type="GO" id="GO:0042450">
    <property type="term" value="P:L-arginine biosynthetic process via ornithine"/>
    <property type="evidence" value="ECO:0007669"/>
    <property type="project" value="UniProtKB-UniRule"/>
</dbReference>
<evidence type="ECO:0000256" key="2">
    <source>
        <dbReference type="ARBA" id="ARBA00004975"/>
    </source>
</evidence>
<comment type="subcellular location">
    <subcellularLocation>
        <location evidence="8">Cytoplasm</location>
    </subcellularLocation>
</comment>
<dbReference type="InterPro" id="IPR006130">
    <property type="entry name" value="Asp/Orn_carbamoylTrfase"/>
</dbReference>
<dbReference type="Pfam" id="PF02729">
    <property type="entry name" value="OTCace_N"/>
    <property type="match status" value="1"/>
</dbReference>
<keyword evidence="6 8" id="KW-0808">Transferase</keyword>
<evidence type="ECO:0000259" key="9">
    <source>
        <dbReference type="Pfam" id="PF00185"/>
    </source>
</evidence>
<organism evidence="11 12">
    <name type="scientific">Candidatus Reconcilbacillus cellulovorans</name>
    <dbReference type="NCBI Taxonomy" id="1906605"/>
    <lineage>
        <taxon>Bacteria</taxon>
        <taxon>Bacillati</taxon>
        <taxon>Bacillota</taxon>
        <taxon>Bacilli</taxon>
        <taxon>Bacillales</taxon>
        <taxon>Paenibacillaceae</taxon>
        <taxon>Candidatus Reconcilbacillus</taxon>
    </lineage>
</organism>
<evidence type="ECO:0000256" key="8">
    <source>
        <dbReference type="HAMAP-Rule" id="MF_01109"/>
    </source>
</evidence>
<evidence type="ECO:0000313" key="11">
    <source>
        <dbReference type="EMBL" id="PDO09601.1"/>
    </source>
</evidence>
<comment type="catalytic activity">
    <reaction evidence="7 8">
        <text>carbamoyl phosphate + L-ornithine = L-citrulline + phosphate + H(+)</text>
        <dbReference type="Rhea" id="RHEA:19513"/>
        <dbReference type="ChEBI" id="CHEBI:15378"/>
        <dbReference type="ChEBI" id="CHEBI:43474"/>
        <dbReference type="ChEBI" id="CHEBI:46911"/>
        <dbReference type="ChEBI" id="CHEBI:57743"/>
        <dbReference type="ChEBI" id="CHEBI:58228"/>
        <dbReference type="EC" id="2.1.3.3"/>
    </reaction>
</comment>
<dbReference type="GO" id="GO:0019240">
    <property type="term" value="P:citrulline biosynthetic process"/>
    <property type="evidence" value="ECO:0007669"/>
    <property type="project" value="TreeGrafter"/>
</dbReference>
<dbReference type="PANTHER" id="PTHR45753">
    <property type="entry name" value="ORNITHINE CARBAMOYLTRANSFERASE, MITOCHONDRIAL"/>
    <property type="match status" value="1"/>
</dbReference>
<dbReference type="NCBIfam" id="TIGR00658">
    <property type="entry name" value="orni_carb_tr"/>
    <property type="match status" value="1"/>
</dbReference>
<feature type="binding site" evidence="8">
    <location>
        <position position="242"/>
    </location>
    <ligand>
        <name>L-ornithine</name>
        <dbReference type="ChEBI" id="CHEBI:46911"/>
    </ligand>
</feature>
<dbReference type="GO" id="GO:0004585">
    <property type="term" value="F:ornithine carbamoyltransferase activity"/>
    <property type="evidence" value="ECO:0007669"/>
    <property type="project" value="UniProtKB-UniRule"/>
</dbReference>
<comment type="pathway">
    <text evidence="2">Amino-acid biosynthesis; L-arginine biosynthesis; L-arginine from L-ornithine and carbamoyl phosphate: step 1/3.</text>
</comment>
<dbReference type="EMBL" id="MOXJ01000034">
    <property type="protein sequence ID" value="PDO09601.1"/>
    <property type="molecule type" value="Genomic_DNA"/>
</dbReference>
<protein>
    <recommendedName>
        <fullName evidence="5 8">Ornithine carbamoyltransferase</fullName>
        <shortName evidence="8">OTCase</shortName>
        <ecNumber evidence="4 8">2.1.3.3</ecNumber>
    </recommendedName>
</protein>
<dbReference type="Gene3D" id="3.40.50.1370">
    <property type="entry name" value="Aspartate/ornithine carbamoyltransferase"/>
    <property type="match status" value="2"/>
</dbReference>
<dbReference type="AlphaFoldDB" id="A0A2A6DXS9"/>
<feature type="domain" description="Aspartate/ornithine carbamoyltransferase carbamoyl-P binding" evidence="10">
    <location>
        <begin position="20"/>
        <end position="160"/>
    </location>
</feature>